<proteinExistence type="inferred from homology"/>
<evidence type="ECO:0000256" key="4">
    <source>
        <dbReference type="ARBA" id="ARBA00022989"/>
    </source>
</evidence>
<comment type="function">
    <text evidence="6">HflC and HflK could regulate a protease.</text>
</comment>
<keyword evidence="3" id="KW-0812">Transmembrane</keyword>
<dbReference type="CDD" id="cd03405">
    <property type="entry name" value="SPFH_HflC"/>
    <property type="match status" value="1"/>
</dbReference>
<keyword evidence="8" id="KW-0378">Hydrolase</keyword>
<evidence type="ECO:0000256" key="2">
    <source>
        <dbReference type="ARBA" id="ARBA00007862"/>
    </source>
</evidence>
<dbReference type="PANTHER" id="PTHR42911:SF1">
    <property type="entry name" value="MODULATOR OF FTSH PROTEASE HFLC"/>
    <property type="match status" value="1"/>
</dbReference>
<keyword evidence="8" id="KW-0645">Protease</keyword>
<dbReference type="PIRSF" id="PIRSF005651">
    <property type="entry name" value="HflC"/>
    <property type="match status" value="1"/>
</dbReference>
<comment type="similarity">
    <text evidence="2 6">Belongs to the band 7/mec-2 family. HflC subfamily.</text>
</comment>
<dbReference type="PANTHER" id="PTHR42911">
    <property type="entry name" value="MODULATOR OF FTSH PROTEASE HFLC"/>
    <property type="match status" value="1"/>
</dbReference>
<evidence type="ECO:0000313" key="9">
    <source>
        <dbReference type="Proteomes" id="UP000263486"/>
    </source>
</evidence>
<sequence length="281" mass="32484">MKKLIISILVMVVIVLSTSLFQVSEIENAVVIRLGKPKRVVTEPGLYAKLPFIDDVRYFDKRLLNYDAAPKGIIIKEKKSIVIDNYARWKIADPLLFLQSVQNIGGAQARLDDIVYSELRREMGKYTLSEIISSKRDVIMENVTGESRKKAKSSGIEIIDVRIKRVELPKENEQNIYKRMEAERNQQAKKYRAEGREKSLEITSQADQEKTIILAEAYRKSEELKGEGDAKALEIYADAYNRDPEFYKFMKTLESYEKIMDKKTKVILSTDSELWKMLQTK</sequence>
<dbReference type="EMBL" id="QUAJ01000013">
    <property type="protein sequence ID" value="REI41068.1"/>
    <property type="molecule type" value="Genomic_DNA"/>
</dbReference>
<organism evidence="8 9">
    <name type="scientific">Psychrilyobacter piezotolerans</name>
    <dbReference type="NCBI Taxonomy" id="2293438"/>
    <lineage>
        <taxon>Bacteria</taxon>
        <taxon>Fusobacteriati</taxon>
        <taxon>Fusobacteriota</taxon>
        <taxon>Fusobacteriia</taxon>
        <taxon>Fusobacteriales</taxon>
        <taxon>Fusobacteriaceae</taxon>
        <taxon>Psychrilyobacter</taxon>
    </lineage>
</organism>
<dbReference type="Pfam" id="PF01145">
    <property type="entry name" value="Band_7"/>
    <property type="match status" value="1"/>
</dbReference>
<dbReference type="InterPro" id="IPR010200">
    <property type="entry name" value="HflC"/>
</dbReference>
<reference evidence="8 9" key="1">
    <citation type="submission" date="2018-08" db="EMBL/GenBank/DDBJ databases">
        <title>Draft genome sequence of Psychrilyobacter sp. strain SD5 isolated from Black Sea water.</title>
        <authorList>
            <person name="Yadav S."/>
            <person name="Villanueva L."/>
            <person name="Damste J.S.S."/>
        </authorList>
    </citation>
    <scope>NUCLEOTIDE SEQUENCE [LARGE SCALE GENOMIC DNA]</scope>
    <source>
        <strain evidence="8 9">SD5</strain>
    </source>
</reference>
<dbReference type="Proteomes" id="UP000263486">
    <property type="component" value="Unassembled WGS sequence"/>
</dbReference>
<evidence type="ECO:0000313" key="8">
    <source>
        <dbReference type="EMBL" id="REI41068.1"/>
    </source>
</evidence>
<evidence type="ECO:0000256" key="6">
    <source>
        <dbReference type="PIRNR" id="PIRNR005651"/>
    </source>
</evidence>
<dbReference type="InterPro" id="IPR001107">
    <property type="entry name" value="Band_7"/>
</dbReference>
<evidence type="ECO:0000256" key="5">
    <source>
        <dbReference type="ARBA" id="ARBA00023136"/>
    </source>
</evidence>
<gene>
    <name evidence="8" type="primary">hflC</name>
    <name evidence="8" type="ORF">DYH56_08515</name>
</gene>
<dbReference type="SMART" id="SM00244">
    <property type="entry name" value="PHB"/>
    <property type="match status" value="1"/>
</dbReference>
<keyword evidence="5" id="KW-0472">Membrane</keyword>
<keyword evidence="9" id="KW-1185">Reference proteome</keyword>
<dbReference type="SUPFAM" id="SSF117892">
    <property type="entry name" value="Band 7/SPFH domain"/>
    <property type="match status" value="1"/>
</dbReference>
<dbReference type="InterPro" id="IPR001972">
    <property type="entry name" value="Stomatin_HflK_fam"/>
</dbReference>
<protein>
    <recommendedName>
        <fullName evidence="6">Protein HflC</fullName>
    </recommendedName>
</protein>
<dbReference type="InterPro" id="IPR036013">
    <property type="entry name" value="Band_7/SPFH_dom_sf"/>
</dbReference>
<keyword evidence="4" id="KW-1133">Transmembrane helix</keyword>
<dbReference type="PRINTS" id="PR00721">
    <property type="entry name" value="STOMATIN"/>
</dbReference>
<dbReference type="GO" id="GO:0008233">
    <property type="term" value="F:peptidase activity"/>
    <property type="evidence" value="ECO:0007669"/>
    <property type="project" value="UniProtKB-KW"/>
</dbReference>
<comment type="subcellular location">
    <subcellularLocation>
        <location evidence="1">Membrane</location>
    </subcellularLocation>
</comment>
<feature type="domain" description="Band 7" evidence="7">
    <location>
        <begin position="18"/>
        <end position="180"/>
    </location>
</feature>
<name>A0ABX9KGM0_9FUSO</name>
<comment type="caution">
    <text evidence="8">The sequence shown here is derived from an EMBL/GenBank/DDBJ whole genome shotgun (WGS) entry which is preliminary data.</text>
</comment>
<evidence type="ECO:0000256" key="1">
    <source>
        <dbReference type="ARBA" id="ARBA00004370"/>
    </source>
</evidence>
<dbReference type="Gene3D" id="3.30.479.30">
    <property type="entry name" value="Band 7 domain"/>
    <property type="match status" value="1"/>
</dbReference>
<accession>A0ABX9KGM0</accession>
<dbReference type="GO" id="GO:0006508">
    <property type="term" value="P:proteolysis"/>
    <property type="evidence" value="ECO:0007669"/>
    <property type="project" value="UniProtKB-KW"/>
</dbReference>
<evidence type="ECO:0000259" key="7">
    <source>
        <dbReference type="SMART" id="SM00244"/>
    </source>
</evidence>
<dbReference type="RefSeq" id="WP_114642426.1">
    <property type="nucleotide sequence ID" value="NZ_JAACIO010000014.1"/>
</dbReference>
<evidence type="ECO:0000256" key="3">
    <source>
        <dbReference type="ARBA" id="ARBA00022692"/>
    </source>
</evidence>
<dbReference type="NCBIfam" id="TIGR01932">
    <property type="entry name" value="hflC"/>
    <property type="match status" value="1"/>
</dbReference>